<dbReference type="OrthoDB" id="1273722at2"/>
<evidence type="ECO:0000313" key="4">
    <source>
        <dbReference type="EMBL" id="RNL85557.1"/>
    </source>
</evidence>
<dbReference type="Pfam" id="PF04738">
    <property type="entry name" value="Lant_dehydr_N"/>
    <property type="match status" value="1"/>
</dbReference>
<sequence>MTAWCRAARATAADRPAPAPAPTAESEHPHRPGVGFTPEPHTQEETGMERVYRTAGPVLLRAARARVEDAPEYWPDLAGDSPEELCSWVRHVWRDPIATAVGEASPSLAATVERVHTGEALSARKVRRAATALVGYLLRASGRSTPFGLFAGTAAGSFARGGTLRWGSSHHVESRTDTAWLEAAVAELEALPELVERLWVVVNNQCRWRGQRIELPAGEHRVELVSSAPVRTVVTAASTPTPATEVVAHLRSVFPAATSHHVLDLISGLLAHGFLLSSLRPSSTSADPLAHARDELSRCAAEEIPAASAVMDRLGAAASSPTGSRASAQADEGATAHGEIRLDCEVAVPQQLGAEVEAGVSTLLRLSPHPGGHPVWRQYYEAFVHRYGAGALVPLLELVDADMGLGYPPTYPGSLMPSRPQEPPPRESSLLQIAQEATATGAEEIVLDQEEIHRLAVAPLDPQRIPPHVEVGVWVSAPSMEAIEAGNFTVRIRPGRAVGTFTGRFTPATSEMAETYRCLPTVVEGAVAAQLVFPALRPSAGNLARTPRFLDQVICLGEYPPEGAEVLALQDLAVMADRHQLHLVHTPTHRIVEPQVLHALSLDHQAPPLARFLAHLTRGCLTSFTRVDWGAATALPFLPRLRHGHTVLSPKRWRLQTNDLPPRSADHKEWRSALQRWRTIWRVPAHVELAQGDQVLPLHLDEPAHTDLLRTRLHAAGHVFLTETDHPDGLGWIEGHAHELAVPLATTTPRAESPLERPVVHTRDSERGQPPAAPRTEWLYAKIYAHPQRHTEILTEYLPELLEETGTPAWWFVRYRAPDDPDHLRLRLRVDTPDQAAKAATSLGRWSERLRRDGLSPRLCLDTYYPETGRYGDGALLEAAEAVFTADSTAVLHQLEGPAPEARVEVAATMGHIAAALTGEFEAGMRWLIDHPGKRPSSALPRELHDETSARIEPAHALLPGELHDALTRYRHLLTTMAGPPLDGVISSLLHMHHNRALGIDRDSERTCRHLARQAALSRIARNEAAP</sequence>
<evidence type="ECO:0000313" key="5">
    <source>
        <dbReference type="Proteomes" id="UP000269198"/>
    </source>
</evidence>
<feature type="compositionally biased region" description="Basic and acidic residues" evidence="1">
    <location>
        <begin position="753"/>
        <end position="767"/>
    </location>
</feature>
<dbReference type="NCBIfam" id="TIGR03891">
    <property type="entry name" value="thiopep_ocin"/>
    <property type="match status" value="1"/>
</dbReference>
<feature type="region of interest" description="Disordered" evidence="1">
    <location>
        <begin position="751"/>
        <end position="772"/>
    </location>
</feature>
<accession>A0A3N0ECJ5</accession>
<dbReference type="InterPro" id="IPR006827">
    <property type="entry name" value="Lant_deHydtase_N"/>
</dbReference>
<feature type="domain" description="Lantibiotic dehydratase N-terminal" evidence="2">
    <location>
        <begin position="97"/>
        <end position="709"/>
    </location>
</feature>
<evidence type="ECO:0000259" key="3">
    <source>
        <dbReference type="Pfam" id="PF14028"/>
    </source>
</evidence>
<evidence type="ECO:0000259" key="2">
    <source>
        <dbReference type="Pfam" id="PF04738"/>
    </source>
</evidence>
<comment type="caution">
    <text evidence="4">The sequence shown here is derived from an EMBL/GenBank/DDBJ whole genome shotgun (WGS) entry which is preliminary data.</text>
</comment>
<dbReference type="EMBL" id="RJMB01000006">
    <property type="protein sequence ID" value="RNL85557.1"/>
    <property type="molecule type" value="Genomic_DNA"/>
</dbReference>
<gene>
    <name evidence="4" type="ORF">EFW17_08785</name>
</gene>
<name>A0A3N0ECJ5_9ACTN</name>
<protein>
    <submittedName>
        <fullName evidence="4">Lantibiotic dehydratase</fullName>
    </submittedName>
</protein>
<reference evidence="4 5" key="1">
    <citation type="submission" date="2018-11" db="EMBL/GenBank/DDBJ databases">
        <title>The genome draft of YIM 96095.</title>
        <authorList>
            <person name="Tang S.-K."/>
            <person name="Chunyu W.-X."/>
            <person name="Feng Y.-Z."/>
        </authorList>
    </citation>
    <scope>NUCLEOTIDE SEQUENCE [LARGE SCALE GENOMIC DNA]</scope>
    <source>
        <strain evidence="4 5">YIM 96095</strain>
    </source>
</reference>
<proteinExistence type="predicted"/>
<dbReference type="Pfam" id="PF14028">
    <property type="entry name" value="Lant_dehydr_C"/>
    <property type="match status" value="1"/>
</dbReference>
<dbReference type="AlphaFoldDB" id="A0A3N0ECJ5"/>
<feature type="domain" description="Thiopeptide-type bacteriocin biosynthesis" evidence="3">
    <location>
        <begin position="778"/>
        <end position="1015"/>
    </location>
</feature>
<feature type="compositionally biased region" description="Low complexity" evidence="1">
    <location>
        <begin position="1"/>
        <end position="16"/>
    </location>
</feature>
<keyword evidence="5" id="KW-1185">Reference proteome</keyword>
<feature type="region of interest" description="Disordered" evidence="1">
    <location>
        <begin position="1"/>
        <end position="47"/>
    </location>
</feature>
<organism evidence="4 5">
    <name type="scientific">Halostreptopolyspora alba</name>
    <dbReference type="NCBI Taxonomy" id="2487137"/>
    <lineage>
        <taxon>Bacteria</taxon>
        <taxon>Bacillati</taxon>
        <taxon>Actinomycetota</taxon>
        <taxon>Actinomycetes</taxon>
        <taxon>Streptosporangiales</taxon>
        <taxon>Nocardiopsidaceae</taxon>
        <taxon>Halostreptopolyspora</taxon>
    </lineage>
</organism>
<dbReference type="Proteomes" id="UP000269198">
    <property type="component" value="Unassembled WGS sequence"/>
</dbReference>
<dbReference type="InterPro" id="IPR023809">
    <property type="entry name" value="Thiopep_bacteriocin_synth_dom"/>
</dbReference>
<evidence type="ECO:0000256" key="1">
    <source>
        <dbReference type="SAM" id="MobiDB-lite"/>
    </source>
</evidence>